<evidence type="ECO:0000313" key="7">
    <source>
        <dbReference type="EMBL" id="MCR2832962.1"/>
    </source>
</evidence>
<name>A0ABT1XN15_9SPHN</name>
<comment type="subcellular location">
    <subcellularLocation>
        <location evidence="1">Membrane</location>
    </subcellularLocation>
</comment>
<keyword evidence="8" id="KW-1185">Reference proteome</keyword>
<evidence type="ECO:0000256" key="3">
    <source>
        <dbReference type="ARBA" id="ARBA00022989"/>
    </source>
</evidence>
<dbReference type="RefSeq" id="WP_257594729.1">
    <property type="nucleotide sequence ID" value="NZ_JANKHH010000002.1"/>
</dbReference>
<dbReference type="PANTHER" id="PTHR11863">
    <property type="entry name" value="STEROL DESATURASE"/>
    <property type="match status" value="1"/>
</dbReference>
<dbReference type="InterPro" id="IPR006694">
    <property type="entry name" value="Fatty_acid_hydroxylase"/>
</dbReference>
<evidence type="ECO:0000259" key="6">
    <source>
        <dbReference type="Pfam" id="PF04116"/>
    </source>
</evidence>
<keyword evidence="4 5" id="KW-0472">Membrane</keyword>
<feature type="domain" description="Fatty acid hydroxylase" evidence="6">
    <location>
        <begin position="97"/>
        <end position="232"/>
    </location>
</feature>
<feature type="transmembrane region" description="Helical" evidence="5">
    <location>
        <begin position="53"/>
        <end position="75"/>
    </location>
</feature>
<dbReference type="EMBL" id="JANKHH010000002">
    <property type="protein sequence ID" value="MCR2832962.1"/>
    <property type="molecule type" value="Genomic_DNA"/>
</dbReference>
<accession>A0ABT1XN15</accession>
<dbReference type="InterPro" id="IPR050307">
    <property type="entry name" value="Sterol_Desaturase_Related"/>
</dbReference>
<evidence type="ECO:0000313" key="8">
    <source>
        <dbReference type="Proteomes" id="UP001206067"/>
    </source>
</evidence>
<organism evidence="7 8">
    <name type="scientific">Parerythrobacter lacustris</name>
    <dbReference type="NCBI Taxonomy" id="2969984"/>
    <lineage>
        <taxon>Bacteria</taxon>
        <taxon>Pseudomonadati</taxon>
        <taxon>Pseudomonadota</taxon>
        <taxon>Alphaproteobacteria</taxon>
        <taxon>Sphingomonadales</taxon>
        <taxon>Erythrobacteraceae</taxon>
        <taxon>Parerythrobacter</taxon>
    </lineage>
</organism>
<feature type="transmembrane region" description="Helical" evidence="5">
    <location>
        <begin position="87"/>
        <end position="109"/>
    </location>
</feature>
<sequence>MEEFLLIFEGRTVLYFVFAGAAWLLALAIRRSRMEGRVIRPGIARGEDYKREIVQSLLCLVIFSLSAFIVIKGTSGGWMHLDTKGSYGVIECVVIFSLMLVVHDTYFYWTHRWFHRPGVFRHFHKTHHKSVHPTPFASYSFDLSEAVVNSAFFPLWFALVTTPAVVVQVFVLFALVRNVLGHTGVEILPRWTVDNIILDQFTTTTHHDLHHSGHFRHNYGLYFTWWDRPMKTEHPKYKQVFREVTSREHPVPAQRGTTA</sequence>
<evidence type="ECO:0000256" key="2">
    <source>
        <dbReference type="ARBA" id="ARBA00022692"/>
    </source>
</evidence>
<evidence type="ECO:0000256" key="4">
    <source>
        <dbReference type="ARBA" id="ARBA00023136"/>
    </source>
</evidence>
<evidence type="ECO:0000256" key="5">
    <source>
        <dbReference type="SAM" id="Phobius"/>
    </source>
</evidence>
<feature type="transmembrane region" description="Helical" evidence="5">
    <location>
        <begin position="12"/>
        <end position="32"/>
    </location>
</feature>
<keyword evidence="2 5" id="KW-0812">Transmembrane</keyword>
<feature type="transmembrane region" description="Helical" evidence="5">
    <location>
        <begin position="153"/>
        <end position="176"/>
    </location>
</feature>
<protein>
    <submittedName>
        <fullName evidence="7">Sterol desaturase family protein</fullName>
    </submittedName>
</protein>
<evidence type="ECO:0000256" key="1">
    <source>
        <dbReference type="ARBA" id="ARBA00004370"/>
    </source>
</evidence>
<reference evidence="7 8" key="1">
    <citation type="submission" date="2022-08" db="EMBL/GenBank/DDBJ databases">
        <title>Polyphasic taxonomy analysis of Qipengyuania sp.RS5-5.</title>
        <authorList>
            <person name="Xamxidin M."/>
            <person name="Wu M."/>
        </authorList>
    </citation>
    <scope>NUCLEOTIDE SEQUENCE [LARGE SCALE GENOMIC DNA]</scope>
    <source>
        <strain evidence="7 8">RS5-5</strain>
    </source>
</reference>
<proteinExistence type="predicted"/>
<dbReference type="Proteomes" id="UP001206067">
    <property type="component" value="Unassembled WGS sequence"/>
</dbReference>
<comment type="caution">
    <text evidence="7">The sequence shown here is derived from an EMBL/GenBank/DDBJ whole genome shotgun (WGS) entry which is preliminary data.</text>
</comment>
<dbReference type="Pfam" id="PF04116">
    <property type="entry name" value="FA_hydroxylase"/>
    <property type="match status" value="1"/>
</dbReference>
<gene>
    <name evidence="7" type="ORF">NSO95_03315</name>
</gene>
<keyword evidence="3 5" id="KW-1133">Transmembrane helix</keyword>